<keyword evidence="10" id="KW-1185">Reference proteome</keyword>
<name>A0AAD8L146_TARER</name>
<evidence type="ECO:0000313" key="10">
    <source>
        <dbReference type="Proteomes" id="UP001229421"/>
    </source>
</evidence>
<dbReference type="Gene3D" id="3.40.50.1820">
    <property type="entry name" value="alpha/beta hydrolase"/>
    <property type="match status" value="1"/>
</dbReference>
<protein>
    <submittedName>
        <fullName evidence="9">Uncharacterized protein</fullName>
    </submittedName>
</protein>
<evidence type="ECO:0000256" key="3">
    <source>
        <dbReference type="ARBA" id="ARBA00022490"/>
    </source>
</evidence>
<evidence type="ECO:0000256" key="4">
    <source>
        <dbReference type="ARBA" id="ARBA00022801"/>
    </source>
</evidence>
<organism evidence="9 10">
    <name type="scientific">Tagetes erecta</name>
    <name type="common">African marigold</name>
    <dbReference type="NCBI Taxonomy" id="13708"/>
    <lineage>
        <taxon>Eukaryota</taxon>
        <taxon>Viridiplantae</taxon>
        <taxon>Streptophyta</taxon>
        <taxon>Embryophyta</taxon>
        <taxon>Tracheophyta</taxon>
        <taxon>Spermatophyta</taxon>
        <taxon>Magnoliopsida</taxon>
        <taxon>eudicotyledons</taxon>
        <taxon>Gunneridae</taxon>
        <taxon>Pentapetalae</taxon>
        <taxon>asterids</taxon>
        <taxon>campanulids</taxon>
        <taxon>Asterales</taxon>
        <taxon>Asteraceae</taxon>
        <taxon>Asteroideae</taxon>
        <taxon>Heliantheae alliance</taxon>
        <taxon>Tageteae</taxon>
        <taxon>Tagetes</taxon>
    </lineage>
</organism>
<dbReference type="InterPro" id="IPR041266">
    <property type="entry name" value="EDS1_EP"/>
</dbReference>
<comment type="caution">
    <text evidence="9">The sequence shown here is derived from an EMBL/GenBank/DDBJ whole genome shotgun (WGS) entry which is preliminary data.</text>
</comment>
<dbReference type="GO" id="GO:0005737">
    <property type="term" value="C:cytoplasm"/>
    <property type="evidence" value="ECO:0007669"/>
    <property type="project" value="UniProtKB-SubCell"/>
</dbReference>
<keyword evidence="6" id="KW-0539">Nucleus</keyword>
<dbReference type="EMBL" id="JAUHHV010000002">
    <property type="protein sequence ID" value="KAK1432817.1"/>
    <property type="molecule type" value="Genomic_DNA"/>
</dbReference>
<reference evidence="9" key="1">
    <citation type="journal article" date="2023" name="bioRxiv">
        <title>Improved chromosome-level genome assembly for marigold (Tagetes erecta).</title>
        <authorList>
            <person name="Jiang F."/>
            <person name="Yuan L."/>
            <person name="Wang S."/>
            <person name="Wang H."/>
            <person name="Xu D."/>
            <person name="Wang A."/>
            <person name="Fan W."/>
        </authorList>
    </citation>
    <scope>NUCLEOTIDE SEQUENCE</scope>
    <source>
        <strain evidence="9">WSJ</strain>
        <tissue evidence="9">Leaf</tissue>
    </source>
</reference>
<dbReference type="PANTHER" id="PTHR46898:SF3">
    <property type="entry name" value="FUNGAL LIPASE-LIKE DOMAIN-CONTAINING PROTEIN"/>
    <property type="match status" value="1"/>
</dbReference>
<dbReference type="Proteomes" id="UP001229421">
    <property type="component" value="Unassembled WGS sequence"/>
</dbReference>
<keyword evidence="4" id="KW-0378">Hydrolase</keyword>
<feature type="domain" description="EDS1 EP" evidence="8">
    <location>
        <begin position="334"/>
        <end position="539"/>
    </location>
</feature>
<gene>
    <name evidence="9" type="ORF">QVD17_09718</name>
</gene>
<sequence>MKNDILFRSEVELGKFLGSADIISEAYRAISQTKSTYKVHDTTRPKIKVLAFKCPPDYDTKTPFLEKELDLVSSTKPHLLNFITTKVNSSFSLNKAAVCLFQNLSDNVKELENKTIDTPLIITGSDWGGYLAILYTLHLHHAIDVKESNDSKTIKRPICITFGSPLVGDKNLQGAIAERPQWKYSFLNVVANKDSVASFYSSNTTYKPFGTFLFCNESGGHAAFDVQESILLVLDAIKSPNANAGNLQIYDYNNVLSLMRRKILYRGDSELGELDMSLLRAGITLQLKDVGVLGDISNEQVMEIEKQSKLIRRRKNPYEPTKKLNEMKISLTYMEWYMKKKKLENGYYDGYKNSRTKDEIKSQSEILKNKRKLSKYWKDIVEEKDKMPQKEGAKLRKRWLYGGTNFRRIVEPLEIGEYYKDGKTNYIENREDHYKLLEKWSDEDKKDSGTSDEKRNKAASLTEDSCFWAYVEEALISLRNLENEGSSNIETALEKFEDYAMSAIKNYSVSPEIFIKGSSFMKWWEKYKTYKGNAYASEFARYMNNVGYKSYM</sequence>
<dbReference type="GO" id="GO:0006629">
    <property type="term" value="P:lipid metabolic process"/>
    <property type="evidence" value="ECO:0007669"/>
    <property type="project" value="InterPro"/>
</dbReference>
<dbReference type="GO" id="GO:0005634">
    <property type="term" value="C:nucleus"/>
    <property type="evidence" value="ECO:0007669"/>
    <property type="project" value="UniProtKB-SubCell"/>
</dbReference>
<comment type="subcellular location">
    <subcellularLocation>
        <location evidence="2">Cytoplasm</location>
    </subcellularLocation>
    <subcellularLocation>
        <location evidence="1">Nucleus</location>
    </subcellularLocation>
</comment>
<dbReference type="Pfam" id="PF18117">
    <property type="entry name" value="EDS1_EP"/>
    <property type="match status" value="1"/>
</dbReference>
<proteinExistence type="predicted"/>
<evidence type="ECO:0000259" key="7">
    <source>
        <dbReference type="Pfam" id="PF01764"/>
    </source>
</evidence>
<feature type="domain" description="Fungal lipase-type" evidence="7">
    <location>
        <begin position="86"/>
        <end position="199"/>
    </location>
</feature>
<dbReference type="PANTHER" id="PTHR46898">
    <property type="entry name" value="SENESCENCE-ASSOCIATED CARBOXYLESTERASE 101"/>
    <property type="match status" value="1"/>
</dbReference>
<dbReference type="InterPro" id="IPR029058">
    <property type="entry name" value="AB_hydrolase_fold"/>
</dbReference>
<evidence type="ECO:0000259" key="8">
    <source>
        <dbReference type="Pfam" id="PF18117"/>
    </source>
</evidence>
<dbReference type="InterPro" id="IPR002921">
    <property type="entry name" value="Fungal_lipase-type"/>
</dbReference>
<evidence type="ECO:0000313" key="9">
    <source>
        <dbReference type="EMBL" id="KAK1432817.1"/>
    </source>
</evidence>
<evidence type="ECO:0000256" key="5">
    <source>
        <dbReference type="ARBA" id="ARBA00022821"/>
    </source>
</evidence>
<accession>A0AAD8L146</accession>
<dbReference type="SUPFAM" id="SSF53474">
    <property type="entry name" value="alpha/beta-Hydrolases"/>
    <property type="match status" value="1"/>
</dbReference>
<dbReference type="AlphaFoldDB" id="A0AAD8L146"/>
<dbReference type="GO" id="GO:0006952">
    <property type="term" value="P:defense response"/>
    <property type="evidence" value="ECO:0007669"/>
    <property type="project" value="UniProtKB-KW"/>
</dbReference>
<dbReference type="InterPro" id="IPR044603">
    <property type="entry name" value="SAG101-like"/>
</dbReference>
<evidence type="ECO:0000256" key="1">
    <source>
        <dbReference type="ARBA" id="ARBA00004123"/>
    </source>
</evidence>
<keyword evidence="3" id="KW-0963">Cytoplasm</keyword>
<keyword evidence="5" id="KW-0611">Plant defense</keyword>
<evidence type="ECO:0000256" key="6">
    <source>
        <dbReference type="ARBA" id="ARBA00023242"/>
    </source>
</evidence>
<evidence type="ECO:0000256" key="2">
    <source>
        <dbReference type="ARBA" id="ARBA00004496"/>
    </source>
</evidence>
<dbReference type="Pfam" id="PF01764">
    <property type="entry name" value="Lipase_3"/>
    <property type="match status" value="1"/>
</dbReference>
<dbReference type="GO" id="GO:0052689">
    <property type="term" value="F:carboxylic ester hydrolase activity"/>
    <property type="evidence" value="ECO:0007669"/>
    <property type="project" value="InterPro"/>
</dbReference>